<dbReference type="EMBL" id="VSRR010014635">
    <property type="protein sequence ID" value="MPC57260.1"/>
    <property type="molecule type" value="Genomic_DNA"/>
</dbReference>
<proteinExistence type="predicted"/>
<comment type="caution">
    <text evidence="1">The sequence shown here is derived from an EMBL/GenBank/DDBJ whole genome shotgun (WGS) entry which is preliminary data.</text>
</comment>
<keyword evidence="2" id="KW-1185">Reference proteome</keyword>
<sequence length="95" mass="10392">MYLGGDMGPNMGTTMNKTACATNGWKLNSASHTLQVYLQAAPSPCHALIHKDTLWGRHNLAITSKSISRSKYNPLEALPTYVCSTELTHFNVPTN</sequence>
<dbReference type="Proteomes" id="UP000324222">
    <property type="component" value="Unassembled WGS sequence"/>
</dbReference>
<gene>
    <name evidence="1" type="ORF">E2C01_051238</name>
</gene>
<dbReference type="AlphaFoldDB" id="A0A5B7GAF5"/>
<protein>
    <submittedName>
        <fullName evidence="1">Uncharacterized protein</fullName>
    </submittedName>
</protein>
<reference evidence="1 2" key="1">
    <citation type="submission" date="2019-05" db="EMBL/GenBank/DDBJ databases">
        <title>Another draft genome of Portunus trituberculatus and its Hox gene families provides insights of decapod evolution.</title>
        <authorList>
            <person name="Jeong J.-H."/>
            <person name="Song I."/>
            <person name="Kim S."/>
            <person name="Choi T."/>
            <person name="Kim D."/>
            <person name="Ryu S."/>
            <person name="Kim W."/>
        </authorList>
    </citation>
    <scope>NUCLEOTIDE SEQUENCE [LARGE SCALE GENOMIC DNA]</scope>
    <source>
        <tissue evidence="1">Muscle</tissue>
    </source>
</reference>
<evidence type="ECO:0000313" key="1">
    <source>
        <dbReference type="EMBL" id="MPC57260.1"/>
    </source>
</evidence>
<name>A0A5B7GAF5_PORTR</name>
<accession>A0A5B7GAF5</accession>
<evidence type="ECO:0000313" key="2">
    <source>
        <dbReference type="Proteomes" id="UP000324222"/>
    </source>
</evidence>
<organism evidence="1 2">
    <name type="scientific">Portunus trituberculatus</name>
    <name type="common">Swimming crab</name>
    <name type="synonym">Neptunus trituberculatus</name>
    <dbReference type="NCBI Taxonomy" id="210409"/>
    <lineage>
        <taxon>Eukaryota</taxon>
        <taxon>Metazoa</taxon>
        <taxon>Ecdysozoa</taxon>
        <taxon>Arthropoda</taxon>
        <taxon>Crustacea</taxon>
        <taxon>Multicrustacea</taxon>
        <taxon>Malacostraca</taxon>
        <taxon>Eumalacostraca</taxon>
        <taxon>Eucarida</taxon>
        <taxon>Decapoda</taxon>
        <taxon>Pleocyemata</taxon>
        <taxon>Brachyura</taxon>
        <taxon>Eubrachyura</taxon>
        <taxon>Portunoidea</taxon>
        <taxon>Portunidae</taxon>
        <taxon>Portuninae</taxon>
        <taxon>Portunus</taxon>
    </lineage>
</organism>